<feature type="transmembrane region" description="Helical" evidence="1">
    <location>
        <begin position="39"/>
        <end position="58"/>
    </location>
</feature>
<dbReference type="Proteomes" id="UP000276133">
    <property type="component" value="Unassembled WGS sequence"/>
</dbReference>
<evidence type="ECO:0000313" key="2">
    <source>
        <dbReference type="EMBL" id="RNA15858.1"/>
    </source>
</evidence>
<evidence type="ECO:0000313" key="3">
    <source>
        <dbReference type="Proteomes" id="UP000276133"/>
    </source>
</evidence>
<sequence length="72" mass="8496">MCVKVKDAYLRLPWLWWPLWKPSTATKLSSSRLLLNRSIILKLCTCVCLVCMYGNLNFEIMITKNVLWMDDD</sequence>
<reference evidence="2 3" key="1">
    <citation type="journal article" date="2018" name="Sci. Rep.">
        <title>Genomic signatures of local adaptation to the degree of environmental predictability in rotifers.</title>
        <authorList>
            <person name="Franch-Gras L."/>
            <person name="Hahn C."/>
            <person name="Garcia-Roger E.M."/>
            <person name="Carmona M.J."/>
            <person name="Serra M."/>
            <person name="Gomez A."/>
        </authorList>
    </citation>
    <scope>NUCLEOTIDE SEQUENCE [LARGE SCALE GENOMIC DNA]</scope>
    <source>
        <strain evidence="2">HYR1</strain>
    </source>
</reference>
<keyword evidence="1" id="KW-1133">Transmembrane helix</keyword>
<dbReference type="EMBL" id="REGN01004867">
    <property type="protein sequence ID" value="RNA15858.1"/>
    <property type="molecule type" value="Genomic_DNA"/>
</dbReference>
<keyword evidence="1" id="KW-0812">Transmembrane</keyword>
<keyword evidence="1" id="KW-0472">Membrane</keyword>
<evidence type="ECO:0000256" key="1">
    <source>
        <dbReference type="SAM" id="Phobius"/>
    </source>
</evidence>
<accession>A0A3M7QXY0</accession>
<gene>
    <name evidence="2" type="ORF">BpHYR1_004275</name>
</gene>
<dbReference type="AlphaFoldDB" id="A0A3M7QXY0"/>
<proteinExistence type="predicted"/>
<protein>
    <submittedName>
        <fullName evidence="2">Uncharacterized protein</fullName>
    </submittedName>
</protein>
<name>A0A3M7QXY0_BRAPC</name>
<organism evidence="2 3">
    <name type="scientific">Brachionus plicatilis</name>
    <name type="common">Marine rotifer</name>
    <name type="synonym">Brachionus muelleri</name>
    <dbReference type="NCBI Taxonomy" id="10195"/>
    <lineage>
        <taxon>Eukaryota</taxon>
        <taxon>Metazoa</taxon>
        <taxon>Spiralia</taxon>
        <taxon>Gnathifera</taxon>
        <taxon>Rotifera</taxon>
        <taxon>Eurotatoria</taxon>
        <taxon>Monogononta</taxon>
        <taxon>Pseudotrocha</taxon>
        <taxon>Ploima</taxon>
        <taxon>Brachionidae</taxon>
        <taxon>Brachionus</taxon>
    </lineage>
</organism>
<keyword evidence="3" id="KW-1185">Reference proteome</keyword>
<comment type="caution">
    <text evidence="2">The sequence shown here is derived from an EMBL/GenBank/DDBJ whole genome shotgun (WGS) entry which is preliminary data.</text>
</comment>